<feature type="domain" description="BIG2" evidence="1">
    <location>
        <begin position="356"/>
        <end position="445"/>
    </location>
</feature>
<feature type="domain" description="BIG2" evidence="1">
    <location>
        <begin position="72"/>
        <end position="152"/>
    </location>
</feature>
<name>A0A2M7RGT6_9BACT</name>
<comment type="caution">
    <text evidence="2">The sequence shown here is derived from an EMBL/GenBank/DDBJ whole genome shotgun (WGS) entry which is preliminary data.</text>
</comment>
<dbReference type="AlphaFoldDB" id="A0A2M7RGT6"/>
<dbReference type="SMART" id="SM00635">
    <property type="entry name" value="BID_2"/>
    <property type="match status" value="4"/>
</dbReference>
<evidence type="ECO:0000313" key="3">
    <source>
        <dbReference type="Proteomes" id="UP000230238"/>
    </source>
</evidence>
<feature type="domain" description="BIG2" evidence="1">
    <location>
        <begin position="162"/>
        <end position="254"/>
    </location>
</feature>
<feature type="domain" description="BIG2" evidence="1">
    <location>
        <begin position="534"/>
        <end position="618"/>
    </location>
</feature>
<accession>A0A2M7RGT6</accession>
<dbReference type="Pfam" id="PF02368">
    <property type="entry name" value="Big_2"/>
    <property type="match status" value="1"/>
</dbReference>
<gene>
    <name evidence="2" type="ORF">COY65_02390</name>
</gene>
<reference evidence="3" key="1">
    <citation type="submission" date="2017-09" db="EMBL/GenBank/DDBJ databases">
        <title>Depth-based differentiation of microbial function through sediment-hosted aquifers and enrichment of novel symbionts in the deep terrestrial subsurface.</title>
        <authorList>
            <person name="Probst A.J."/>
            <person name="Ladd B."/>
            <person name="Jarett J.K."/>
            <person name="Geller-Mcgrath D.E."/>
            <person name="Sieber C.M.K."/>
            <person name="Emerson J.B."/>
            <person name="Anantharaman K."/>
            <person name="Thomas B.C."/>
            <person name="Malmstrom R."/>
            <person name="Stieglmeier M."/>
            <person name="Klingl A."/>
            <person name="Woyke T."/>
            <person name="Ryan C.M."/>
            <person name="Banfield J.F."/>
        </authorList>
    </citation>
    <scope>NUCLEOTIDE SEQUENCE [LARGE SCALE GENOMIC DNA]</scope>
</reference>
<dbReference type="Gene3D" id="2.60.40.1080">
    <property type="match status" value="5"/>
</dbReference>
<protein>
    <recommendedName>
        <fullName evidence="1">BIG2 domain-containing protein</fullName>
    </recommendedName>
</protein>
<dbReference type="InterPro" id="IPR003343">
    <property type="entry name" value="Big_2"/>
</dbReference>
<dbReference type="Proteomes" id="UP000230238">
    <property type="component" value="Unassembled WGS sequence"/>
</dbReference>
<dbReference type="SUPFAM" id="SSF49373">
    <property type="entry name" value="Invasin/intimin cell-adhesion fragments"/>
    <property type="match status" value="2"/>
</dbReference>
<dbReference type="EMBL" id="PFME01000033">
    <property type="protein sequence ID" value="PIY95711.1"/>
    <property type="molecule type" value="Genomic_DNA"/>
</dbReference>
<dbReference type="InterPro" id="IPR008964">
    <property type="entry name" value="Invasin/intimin_cell_adhesion"/>
</dbReference>
<evidence type="ECO:0000313" key="2">
    <source>
        <dbReference type="EMBL" id="PIY95711.1"/>
    </source>
</evidence>
<organism evidence="2 3">
    <name type="scientific">Candidatus Jorgensenbacteria bacterium CG_4_10_14_0_8_um_filter_39_13</name>
    <dbReference type="NCBI Taxonomy" id="1974589"/>
    <lineage>
        <taxon>Bacteria</taxon>
        <taxon>Candidatus Joergenseniibacteriota</taxon>
    </lineage>
</organism>
<sequence length="666" mass="68300">MVVTTNANTTWTSSNYSKISVAPKGQIKGISTGSADIYATYTEGGVSKRCPSTTVTVNIIPPTHTLTSLTCEVPSIIYLNATSSVTATAHYTDGIIVVTTNANTTWTSTEPSVVGVPPQDPAVPKGQIKGNSTGSADIYATYTEGGVSKRCPSTTVTVTVPLVTSLSCSPSSITLASRGQAQATATYSDGTNSTNVTTQASWSSGDTQCVWVNQTGEYGGRITASAQTSDPNFVQCSTKITAFYNSKSADCTAEVTRADFIAINSPGNNDCIQRSTSSTTISGNSSFGGKDAEAHIRIDGTNLDKTSIEDNGNWSSNAWITKNYSLGPHTIFVAATSDATDTITVNLKDSCVVPPVLTRVDCSPSSISLAPGGLQQATANAVYSNGSRVNVTTNASTTWGSVDPSCASVNNSGQKGLVTAASNIVSCSTNVRATYSGLSGICSVAVSSGSHLDCISGVCLSVAGLGSNTCSPENSVCGSHLECVGLTCQNVSGAGIDRCSAISDCSRLVCVDSSCQRVSGGGSNECSTSASCIHLTRVSVSLNHPSISVGGTSQATAEAIYSDNSRTDITNNSATTWSSSDESIGSMHHSPIIILGKKPGTATITAAFQGVNGSANLSVSCPSGQFSATTICERGKCISTEVYCTSTPACSKNSDCFKKGEKETNP</sequence>
<evidence type="ECO:0000259" key="1">
    <source>
        <dbReference type="SMART" id="SM00635"/>
    </source>
</evidence>
<proteinExistence type="predicted"/>